<feature type="region of interest" description="Disordered" evidence="1">
    <location>
        <begin position="95"/>
        <end position="160"/>
    </location>
</feature>
<keyword evidence="3" id="KW-1185">Reference proteome</keyword>
<evidence type="ECO:0000313" key="2">
    <source>
        <dbReference type="EMBL" id="QDU36191.1"/>
    </source>
</evidence>
<organism evidence="2 3">
    <name type="scientific">Maioricimonas rarisocia</name>
    <dbReference type="NCBI Taxonomy" id="2528026"/>
    <lineage>
        <taxon>Bacteria</taxon>
        <taxon>Pseudomonadati</taxon>
        <taxon>Planctomycetota</taxon>
        <taxon>Planctomycetia</taxon>
        <taxon>Planctomycetales</taxon>
        <taxon>Planctomycetaceae</taxon>
        <taxon>Maioricimonas</taxon>
    </lineage>
</organism>
<dbReference type="EMBL" id="CP036275">
    <property type="protein sequence ID" value="QDU36191.1"/>
    <property type="molecule type" value="Genomic_DNA"/>
</dbReference>
<dbReference type="Proteomes" id="UP000320496">
    <property type="component" value="Chromosome"/>
</dbReference>
<evidence type="ECO:0000256" key="1">
    <source>
        <dbReference type="SAM" id="MobiDB-lite"/>
    </source>
</evidence>
<proteinExistence type="predicted"/>
<reference evidence="2 3" key="1">
    <citation type="submission" date="2019-02" db="EMBL/GenBank/DDBJ databases">
        <title>Deep-cultivation of Planctomycetes and their phenomic and genomic characterization uncovers novel biology.</title>
        <authorList>
            <person name="Wiegand S."/>
            <person name="Jogler M."/>
            <person name="Boedeker C."/>
            <person name="Pinto D."/>
            <person name="Vollmers J."/>
            <person name="Rivas-Marin E."/>
            <person name="Kohn T."/>
            <person name="Peeters S.H."/>
            <person name="Heuer A."/>
            <person name="Rast P."/>
            <person name="Oberbeckmann S."/>
            <person name="Bunk B."/>
            <person name="Jeske O."/>
            <person name="Meyerdierks A."/>
            <person name="Storesund J.E."/>
            <person name="Kallscheuer N."/>
            <person name="Luecker S."/>
            <person name="Lage O.M."/>
            <person name="Pohl T."/>
            <person name="Merkel B.J."/>
            <person name="Hornburger P."/>
            <person name="Mueller R.-W."/>
            <person name="Bruemmer F."/>
            <person name="Labrenz M."/>
            <person name="Spormann A.M."/>
            <person name="Op den Camp H."/>
            <person name="Overmann J."/>
            <person name="Amann R."/>
            <person name="Jetten M.S.M."/>
            <person name="Mascher T."/>
            <person name="Medema M.H."/>
            <person name="Devos D.P."/>
            <person name="Kaster A.-K."/>
            <person name="Ovreas L."/>
            <person name="Rohde M."/>
            <person name="Galperin M.Y."/>
            <person name="Jogler C."/>
        </authorList>
    </citation>
    <scope>NUCLEOTIDE SEQUENCE [LARGE SCALE GENOMIC DNA]</scope>
    <source>
        <strain evidence="2 3">Mal4</strain>
    </source>
</reference>
<protein>
    <submittedName>
        <fullName evidence="2">Uncharacterized protein</fullName>
    </submittedName>
</protein>
<dbReference type="AlphaFoldDB" id="A0A517Z141"/>
<feature type="compositionally biased region" description="Basic and acidic residues" evidence="1">
    <location>
        <begin position="123"/>
        <end position="139"/>
    </location>
</feature>
<sequence length="190" mass="20970">MSAVGLERSSRRAESPQCGRCREHWRGSREPRLSADKVPVVGVRATVTLRERRCFRRFVCRRSGSFGPTAAGRRGNRLFGATAAARCVDLRPATAESLPDQRRRTPTAARDGVVDSLGALGQDPEREPQQRDKIADQQREPCQPAETGRHSSSTAPLPHDSCLDRSPDWWCSAIIEPTGKLPAPSTTWQS</sequence>
<gene>
    <name evidence="2" type="ORF">Mal4_04750</name>
</gene>
<evidence type="ECO:0000313" key="3">
    <source>
        <dbReference type="Proteomes" id="UP000320496"/>
    </source>
</evidence>
<accession>A0A517Z141</accession>
<name>A0A517Z141_9PLAN</name>
<dbReference type="KEGG" id="mri:Mal4_04750"/>